<dbReference type="InterPro" id="IPR007274">
    <property type="entry name" value="Cop_transporter"/>
</dbReference>
<keyword evidence="4 6" id="KW-1133">Transmembrane helix</keyword>
<reference evidence="8" key="2">
    <citation type="journal article" date="2020" name="Front. Microbiol.">
        <title>Phenotypic and Genetic Characterization of the Cheese Ripening Yeast Geotrichum candidum.</title>
        <authorList>
            <person name="Perkins V."/>
            <person name="Vignola S."/>
            <person name="Lessard M.H."/>
            <person name="Plante P.L."/>
            <person name="Corbeil J."/>
            <person name="Dugat-Bony E."/>
            <person name="Frenette M."/>
            <person name="Labrie S."/>
        </authorList>
    </citation>
    <scope>NUCLEOTIDE SEQUENCE</scope>
    <source>
        <strain evidence="8">LMA-70</strain>
    </source>
</reference>
<dbReference type="EMBL" id="QQZK01000036">
    <property type="protein sequence ID" value="KAF5101629.1"/>
    <property type="molecule type" value="Genomic_DNA"/>
</dbReference>
<reference evidence="7 10" key="1">
    <citation type="submission" date="2014-03" db="EMBL/GenBank/DDBJ databases">
        <authorList>
            <person name="Casaregola S."/>
        </authorList>
    </citation>
    <scope>NUCLEOTIDE SEQUENCE [LARGE SCALE GENOMIC DNA]</scope>
    <source>
        <strain evidence="7 10">CLIB 918</strain>
    </source>
</reference>
<evidence type="ECO:0000313" key="9">
    <source>
        <dbReference type="EMBL" id="KAF5101629.1"/>
    </source>
</evidence>
<protein>
    <recommendedName>
        <fullName evidence="6">Copper transport protein</fullName>
    </recommendedName>
</protein>
<dbReference type="Proteomes" id="UP000242525">
    <property type="component" value="Unassembled WGS sequence"/>
</dbReference>
<evidence type="ECO:0000256" key="6">
    <source>
        <dbReference type="RuleBase" id="RU367022"/>
    </source>
</evidence>
<feature type="transmembrane region" description="Helical" evidence="6">
    <location>
        <begin position="195"/>
        <end position="212"/>
    </location>
</feature>
<dbReference type="STRING" id="1173061.A0A0J9XD32"/>
<evidence type="ECO:0000256" key="3">
    <source>
        <dbReference type="ARBA" id="ARBA00022692"/>
    </source>
</evidence>
<dbReference type="GO" id="GO:0016020">
    <property type="term" value="C:membrane"/>
    <property type="evidence" value="ECO:0007669"/>
    <property type="project" value="UniProtKB-SubCell"/>
</dbReference>
<dbReference type="OrthoDB" id="161814at2759"/>
<dbReference type="Proteomes" id="UP000750522">
    <property type="component" value="Unassembled WGS sequence"/>
</dbReference>
<dbReference type="EMBL" id="CCBN010000011">
    <property type="protein sequence ID" value="CDO55419.1"/>
    <property type="molecule type" value="Genomic_DNA"/>
</dbReference>
<evidence type="ECO:0000256" key="5">
    <source>
        <dbReference type="ARBA" id="ARBA00023136"/>
    </source>
</evidence>
<keyword evidence="6" id="KW-0406">Ion transport</keyword>
<comment type="similarity">
    <text evidence="2 6">Belongs to the copper transporter (Ctr) (TC 1.A.56) family. SLC31A subfamily.</text>
</comment>
<evidence type="ECO:0000313" key="8">
    <source>
        <dbReference type="EMBL" id="KAF5092960.1"/>
    </source>
</evidence>
<dbReference type="AlphaFoldDB" id="A0A0J9XD32"/>
<dbReference type="PANTHER" id="PTHR12483:SF73">
    <property type="entry name" value="COPPER TRANSPORT PROTEIN CTR3"/>
    <property type="match status" value="1"/>
</dbReference>
<evidence type="ECO:0000256" key="1">
    <source>
        <dbReference type="ARBA" id="ARBA00004141"/>
    </source>
</evidence>
<organism evidence="7 10">
    <name type="scientific">Geotrichum candidum</name>
    <name type="common">Oospora lactis</name>
    <name type="synonym">Dipodascus geotrichum</name>
    <dbReference type="NCBI Taxonomy" id="1173061"/>
    <lineage>
        <taxon>Eukaryota</taxon>
        <taxon>Fungi</taxon>
        <taxon>Dikarya</taxon>
        <taxon>Ascomycota</taxon>
        <taxon>Saccharomycotina</taxon>
        <taxon>Dipodascomycetes</taxon>
        <taxon>Dipodascales</taxon>
        <taxon>Dipodascaceae</taxon>
        <taxon>Geotrichum</taxon>
    </lineage>
</organism>
<dbReference type="GO" id="GO:0005375">
    <property type="term" value="F:copper ion transmembrane transporter activity"/>
    <property type="evidence" value="ECO:0007669"/>
    <property type="project" value="UniProtKB-UniRule"/>
</dbReference>
<dbReference type="Pfam" id="PF04145">
    <property type="entry name" value="Ctr"/>
    <property type="match status" value="1"/>
</dbReference>
<reference evidence="8" key="3">
    <citation type="submission" date="2020-01" db="EMBL/GenBank/DDBJ databases">
        <authorList>
            <person name="Perkins V."/>
            <person name="Lessard M.-H."/>
            <person name="Dugat-Bony E."/>
            <person name="Frenette M."/>
            <person name="Labrie S."/>
        </authorList>
    </citation>
    <scope>NUCLEOTIDE SEQUENCE</scope>
    <source>
        <strain evidence="8">LMA-70</strain>
    </source>
</reference>
<evidence type="ECO:0000313" key="7">
    <source>
        <dbReference type="EMBL" id="CDO55419.1"/>
    </source>
</evidence>
<name>A0A0J9XD32_GEOCN</name>
<feature type="transmembrane region" description="Helical" evidence="6">
    <location>
        <begin position="84"/>
        <end position="102"/>
    </location>
</feature>
<accession>A0A0J9XD32</accession>
<keyword evidence="6" id="KW-0813">Transport</keyword>
<comment type="subcellular location">
    <subcellularLocation>
        <location evidence="1 6">Membrane</location>
        <topology evidence="1 6">Multi-pass membrane protein</topology>
    </subcellularLocation>
</comment>
<keyword evidence="3 6" id="KW-0812">Transmembrane</keyword>
<proteinExistence type="inferred from homology"/>
<evidence type="ECO:0000256" key="4">
    <source>
        <dbReference type="ARBA" id="ARBA00022989"/>
    </source>
</evidence>
<dbReference type="EMBL" id="QQZK01000382">
    <property type="protein sequence ID" value="KAF5092960.1"/>
    <property type="molecule type" value="Genomic_DNA"/>
</dbReference>
<gene>
    <name evidence="7" type="ORF">BN980_GECA11s00890g</name>
    <name evidence="9" type="ORF">DV451_002146</name>
    <name evidence="8" type="ORF">DV451_005187</name>
</gene>
<keyword evidence="6" id="KW-0186">Copper</keyword>
<keyword evidence="5 6" id="KW-0472">Membrane</keyword>
<keyword evidence="6" id="KW-0187">Copper transport</keyword>
<dbReference type="PANTHER" id="PTHR12483">
    <property type="entry name" value="SOLUTE CARRIER FAMILY 31 COPPER TRANSPORTERS"/>
    <property type="match status" value="1"/>
</dbReference>
<evidence type="ECO:0000313" key="10">
    <source>
        <dbReference type="Proteomes" id="UP000242525"/>
    </source>
</evidence>
<evidence type="ECO:0000256" key="2">
    <source>
        <dbReference type="ARBA" id="ARBA00006921"/>
    </source>
</evidence>
<comment type="caution">
    <text evidence="7">The sequence shown here is derived from an EMBL/GenBank/DDBJ whole genome shotgun (WGS) entry which is preliminary data.</text>
</comment>
<sequence length="233" mass="24818">MDHDMSNMATSTMTSVMNMATATASAVSSAASATSTAAAAAGGMGMSMGGSSSSNACKISMLWNWTTINSCFIARSWHVHTKGGFAGTCIGVVLMGITVELVRRVQRELDRHLLAKWLARQRELNPNAVLAAADSDASKSGSFITKILPTTPSRALAGGYYHPSVFEQALRAFLYLLQYAGAYFIMLLAMYYNGYVIICIFIGGYIGNFIFGGDSFKNAAGQGTIETQKTCCC</sequence>
<keyword evidence="10" id="KW-1185">Reference proteome</keyword>